<reference evidence="1 2" key="1">
    <citation type="submission" date="2013-09" db="EMBL/GenBank/DDBJ databases">
        <authorList>
            <person name="Zeng Z."/>
            <person name="Chen C."/>
        </authorList>
    </citation>
    <scope>NUCLEOTIDE SEQUENCE [LARGE SCALE GENOMIC DNA]</scope>
    <source>
        <strain evidence="1 2">WB 3.3-2</strain>
    </source>
</reference>
<dbReference type="STRING" id="1121895.GCA_000378485_00739"/>
<dbReference type="InterPro" id="IPR035093">
    <property type="entry name" value="RelE/ParE_toxin_dom_sf"/>
</dbReference>
<dbReference type="RefSeq" id="WP_020211866.1">
    <property type="nucleotide sequence ID" value="NZ_JRLX01000011.1"/>
</dbReference>
<dbReference type="AlphaFoldDB" id="A0A0A2M4A7"/>
<keyword evidence="2" id="KW-1185">Reference proteome</keyword>
<evidence type="ECO:0000313" key="1">
    <source>
        <dbReference type="EMBL" id="KGO86273.1"/>
    </source>
</evidence>
<organism evidence="1 2">
    <name type="scientific">Flavobacterium rivuli WB 3.3-2 = DSM 21788</name>
    <dbReference type="NCBI Taxonomy" id="1121895"/>
    <lineage>
        <taxon>Bacteria</taxon>
        <taxon>Pseudomonadati</taxon>
        <taxon>Bacteroidota</taxon>
        <taxon>Flavobacteriia</taxon>
        <taxon>Flavobacteriales</taxon>
        <taxon>Flavobacteriaceae</taxon>
        <taxon>Flavobacterium</taxon>
    </lineage>
</organism>
<dbReference type="EMBL" id="JRLX01000011">
    <property type="protein sequence ID" value="KGO86273.1"/>
    <property type="molecule type" value="Genomic_DNA"/>
</dbReference>
<gene>
    <name evidence="1" type="ORF">Q765_11885</name>
</gene>
<comment type="caution">
    <text evidence="1">The sequence shown here is derived from an EMBL/GenBank/DDBJ whole genome shotgun (WGS) entry which is preliminary data.</text>
</comment>
<sequence>MAYELILLSNAYKELTEAKDWYNEQRENLGEEFRAEVNLEFGYIEKYPDHYQTKFSNLKLALVNRFPYAIYYQKDDNLMQITIYAILHTKRNPEVLLKRIR</sequence>
<accession>A0A0A2M4A7</accession>
<dbReference type="Proteomes" id="UP000030152">
    <property type="component" value="Unassembled WGS sequence"/>
</dbReference>
<dbReference type="OrthoDB" id="595476at2"/>
<dbReference type="eggNOG" id="COG3668">
    <property type="taxonomic scope" value="Bacteria"/>
</dbReference>
<protein>
    <submittedName>
        <fullName evidence="1">Plasmid stabilization protein</fullName>
    </submittedName>
</protein>
<name>A0A0A2M4A7_9FLAO</name>
<dbReference type="Gene3D" id="3.30.2310.20">
    <property type="entry name" value="RelE-like"/>
    <property type="match status" value="1"/>
</dbReference>
<evidence type="ECO:0000313" key="2">
    <source>
        <dbReference type="Proteomes" id="UP000030152"/>
    </source>
</evidence>
<proteinExistence type="predicted"/>